<dbReference type="EMBL" id="BSND01000003">
    <property type="protein sequence ID" value="GLP98714.1"/>
    <property type="molecule type" value="Genomic_DNA"/>
</dbReference>
<evidence type="ECO:0000313" key="4">
    <source>
        <dbReference type="Proteomes" id="UP001161423"/>
    </source>
</evidence>
<protein>
    <submittedName>
        <fullName evidence="3">Oxidoreductase</fullName>
    </submittedName>
</protein>
<dbReference type="CDD" id="cd19094">
    <property type="entry name" value="AKR_Tas-like"/>
    <property type="match status" value="1"/>
</dbReference>
<name>A0ABQ5TR38_9GAMM</name>
<reference evidence="3" key="2">
    <citation type="submission" date="2023-01" db="EMBL/GenBank/DDBJ databases">
        <title>Draft genome sequence of Methylophaga thalassica strain NBRC 102424.</title>
        <authorList>
            <person name="Sun Q."/>
            <person name="Mori K."/>
        </authorList>
    </citation>
    <scope>NUCLEOTIDE SEQUENCE</scope>
    <source>
        <strain evidence="3">NBRC 102424</strain>
    </source>
</reference>
<dbReference type="Proteomes" id="UP001161423">
    <property type="component" value="Unassembled WGS sequence"/>
</dbReference>
<comment type="caution">
    <text evidence="3">The sequence shown here is derived from an EMBL/GenBank/DDBJ whole genome shotgun (WGS) entry which is preliminary data.</text>
</comment>
<evidence type="ECO:0000259" key="2">
    <source>
        <dbReference type="Pfam" id="PF00248"/>
    </source>
</evidence>
<keyword evidence="4" id="KW-1185">Reference proteome</keyword>
<dbReference type="PANTHER" id="PTHR43364:SF4">
    <property type="entry name" value="NAD(P)-LINKED OXIDOREDUCTASE SUPERFAMILY PROTEIN"/>
    <property type="match status" value="1"/>
</dbReference>
<reference evidence="3" key="1">
    <citation type="journal article" date="2014" name="Int. J. Syst. Evol. Microbiol.">
        <title>Complete genome of a new Firmicutes species belonging to the dominant human colonic microbiota ('Ruminococcus bicirculans') reveals two chromosomes and a selective capacity to utilize plant glucans.</title>
        <authorList>
            <consortium name="NISC Comparative Sequencing Program"/>
            <person name="Wegmann U."/>
            <person name="Louis P."/>
            <person name="Goesmann A."/>
            <person name="Henrissat B."/>
            <person name="Duncan S.H."/>
            <person name="Flint H.J."/>
        </authorList>
    </citation>
    <scope>NUCLEOTIDE SEQUENCE</scope>
    <source>
        <strain evidence="3">NBRC 102424</strain>
    </source>
</reference>
<gene>
    <name evidence="3" type="ORF">GCM10007891_05680</name>
</gene>
<sequence>MQYNTLGNTDLSVSRICLGTMTFGEQNTQAEGHQQLDYAVSQGINFIDTAELYAIPPCAETYGVTEEIIGHWLQKRGRRDDIILASKMAGPGGDWVSHIRGGGTRFNGTTIETAVDASLKRLKTDYIDLYQLHWPERNTNYFGRLGYQQAADEQKLTPIIDTLRGLKKQVQAGKIRHIGLSNETPWGIMQFITLAKSMDLPLVVSVQNPYSLLNRTYEIGCAEISHRENVGLLAYSPLGFGVLTGKYLDQQPENARLTRWRNYSRYSNPQAIEATRRYVELARRFQLDPAQMALAFVNSRPFLTANIIGATSMEQLRNNIASEKLILTEEILSEIELIHQSIPNPAP</sequence>
<proteinExistence type="predicted"/>
<dbReference type="InterPro" id="IPR050523">
    <property type="entry name" value="AKR_Detox_Biosynth"/>
</dbReference>
<evidence type="ECO:0000256" key="1">
    <source>
        <dbReference type="ARBA" id="ARBA00023002"/>
    </source>
</evidence>
<keyword evidence="1" id="KW-0560">Oxidoreductase</keyword>
<organism evidence="3 4">
    <name type="scientific">Methylophaga thalassica</name>
    <dbReference type="NCBI Taxonomy" id="40223"/>
    <lineage>
        <taxon>Bacteria</taxon>
        <taxon>Pseudomonadati</taxon>
        <taxon>Pseudomonadota</taxon>
        <taxon>Gammaproteobacteria</taxon>
        <taxon>Thiotrichales</taxon>
        <taxon>Piscirickettsiaceae</taxon>
        <taxon>Methylophaga</taxon>
    </lineage>
</organism>
<dbReference type="Pfam" id="PF00248">
    <property type="entry name" value="Aldo_ket_red"/>
    <property type="match status" value="1"/>
</dbReference>
<dbReference type="InterPro" id="IPR036812">
    <property type="entry name" value="NAD(P)_OxRdtase_dom_sf"/>
</dbReference>
<dbReference type="SUPFAM" id="SSF51430">
    <property type="entry name" value="NAD(P)-linked oxidoreductase"/>
    <property type="match status" value="1"/>
</dbReference>
<evidence type="ECO:0000313" key="3">
    <source>
        <dbReference type="EMBL" id="GLP98714.1"/>
    </source>
</evidence>
<dbReference type="NCBIfam" id="NF007912">
    <property type="entry name" value="PRK10625.1"/>
    <property type="match status" value="1"/>
</dbReference>
<dbReference type="PANTHER" id="PTHR43364">
    <property type="entry name" value="NADH-SPECIFIC METHYLGLYOXAL REDUCTASE-RELATED"/>
    <property type="match status" value="1"/>
</dbReference>
<dbReference type="Gene3D" id="3.20.20.100">
    <property type="entry name" value="NADP-dependent oxidoreductase domain"/>
    <property type="match status" value="1"/>
</dbReference>
<accession>A0ABQ5TR38</accession>
<dbReference type="RefSeq" id="WP_284722371.1">
    <property type="nucleotide sequence ID" value="NZ_BSND01000003.1"/>
</dbReference>
<dbReference type="InterPro" id="IPR023210">
    <property type="entry name" value="NADP_OxRdtase_dom"/>
</dbReference>
<feature type="domain" description="NADP-dependent oxidoreductase" evidence="2">
    <location>
        <begin position="15"/>
        <end position="336"/>
    </location>
</feature>